<dbReference type="AlphaFoldDB" id="A0A1H9T1J1"/>
<evidence type="ECO:0000313" key="2">
    <source>
        <dbReference type="Proteomes" id="UP000199572"/>
    </source>
</evidence>
<protein>
    <submittedName>
        <fullName evidence="1">Uncharacterized protein</fullName>
    </submittedName>
</protein>
<dbReference type="Proteomes" id="UP000199572">
    <property type="component" value="Unassembled WGS sequence"/>
</dbReference>
<accession>A0A1H9T1J1</accession>
<sequence length="41" mass="4609">MTIDLNYSTKAKNFKNTRDLGKAVYDFSKAKGYSNTSSNDN</sequence>
<gene>
    <name evidence="1" type="ORF">SAMN04488023_12046</name>
</gene>
<reference evidence="1 2" key="1">
    <citation type="submission" date="2016-10" db="EMBL/GenBank/DDBJ databases">
        <authorList>
            <person name="de Groot N.N."/>
        </authorList>
    </citation>
    <scope>NUCLEOTIDE SEQUENCE [LARGE SCALE GENOMIC DNA]</scope>
    <source>
        <strain evidence="1 2">DSM 18610</strain>
    </source>
</reference>
<proteinExistence type="predicted"/>
<organism evidence="1 2">
    <name type="scientific">Pedobacter rhizosphaerae</name>
    <dbReference type="NCBI Taxonomy" id="390241"/>
    <lineage>
        <taxon>Bacteria</taxon>
        <taxon>Pseudomonadati</taxon>
        <taxon>Bacteroidota</taxon>
        <taxon>Sphingobacteriia</taxon>
        <taxon>Sphingobacteriales</taxon>
        <taxon>Sphingobacteriaceae</taxon>
        <taxon>Pedobacter</taxon>
    </lineage>
</organism>
<keyword evidence="2" id="KW-1185">Reference proteome</keyword>
<dbReference type="EMBL" id="FOGG01000020">
    <property type="protein sequence ID" value="SER91001.1"/>
    <property type="molecule type" value="Genomic_DNA"/>
</dbReference>
<dbReference type="STRING" id="390241.SAMN04488023_12046"/>
<evidence type="ECO:0000313" key="1">
    <source>
        <dbReference type="EMBL" id="SER91001.1"/>
    </source>
</evidence>
<name>A0A1H9T1J1_9SPHI</name>